<accession>A0A9N7V983</accession>
<organism evidence="2 3">
    <name type="scientific">Pleuronectes platessa</name>
    <name type="common">European plaice</name>
    <dbReference type="NCBI Taxonomy" id="8262"/>
    <lineage>
        <taxon>Eukaryota</taxon>
        <taxon>Metazoa</taxon>
        <taxon>Chordata</taxon>
        <taxon>Craniata</taxon>
        <taxon>Vertebrata</taxon>
        <taxon>Euteleostomi</taxon>
        <taxon>Actinopterygii</taxon>
        <taxon>Neopterygii</taxon>
        <taxon>Teleostei</taxon>
        <taxon>Neoteleostei</taxon>
        <taxon>Acanthomorphata</taxon>
        <taxon>Carangaria</taxon>
        <taxon>Pleuronectiformes</taxon>
        <taxon>Pleuronectoidei</taxon>
        <taxon>Pleuronectidae</taxon>
        <taxon>Pleuronectes</taxon>
    </lineage>
</organism>
<feature type="compositionally biased region" description="Basic and acidic residues" evidence="1">
    <location>
        <begin position="13"/>
        <end position="47"/>
    </location>
</feature>
<evidence type="ECO:0000313" key="3">
    <source>
        <dbReference type="Proteomes" id="UP001153269"/>
    </source>
</evidence>
<dbReference type="Proteomes" id="UP001153269">
    <property type="component" value="Unassembled WGS sequence"/>
</dbReference>
<protein>
    <submittedName>
        <fullName evidence="2">Uncharacterized protein</fullName>
    </submittedName>
</protein>
<reference evidence="2" key="1">
    <citation type="submission" date="2020-03" db="EMBL/GenBank/DDBJ databases">
        <authorList>
            <person name="Weist P."/>
        </authorList>
    </citation>
    <scope>NUCLEOTIDE SEQUENCE</scope>
</reference>
<feature type="region of interest" description="Disordered" evidence="1">
    <location>
        <begin position="1"/>
        <end position="105"/>
    </location>
</feature>
<comment type="caution">
    <text evidence="2">The sequence shown here is derived from an EMBL/GenBank/DDBJ whole genome shotgun (WGS) entry which is preliminary data.</text>
</comment>
<evidence type="ECO:0000256" key="1">
    <source>
        <dbReference type="SAM" id="MobiDB-lite"/>
    </source>
</evidence>
<dbReference type="AlphaFoldDB" id="A0A9N7V983"/>
<keyword evidence="3" id="KW-1185">Reference proteome</keyword>
<proteinExistence type="predicted"/>
<gene>
    <name evidence="2" type="ORF">PLEPLA_LOCUS32009</name>
</gene>
<evidence type="ECO:0000313" key="2">
    <source>
        <dbReference type="EMBL" id="CAB1444293.1"/>
    </source>
</evidence>
<name>A0A9N7V983_PLEPL</name>
<sequence length="105" mass="11513">MSADLRYQYNQSMEKKEEAERERPLQPQDQEHQGDGKLCKGSGRAELRAGCMSDTSGGGPKGREPMAGQSPEPNRTAGKCPAPTEPHQELMESTTLSLHRKGTET</sequence>
<dbReference type="EMBL" id="CADEAL010003334">
    <property type="protein sequence ID" value="CAB1444293.1"/>
    <property type="molecule type" value="Genomic_DNA"/>
</dbReference>